<dbReference type="EMBL" id="JACEGD010000062">
    <property type="protein sequence ID" value="MBH5391933.1"/>
    <property type="molecule type" value="Genomic_DNA"/>
</dbReference>
<gene>
    <name evidence="1" type="ORF">H1B27_37595</name>
</gene>
<dbReference type="Proteomes" id="UP001194539">
    <property type="component" value="Unassembled WGS sequence"/>
</dbReference>
<evidence type="ECO:0000313" key="2">
    <source>
        <dbReference type="Proteomes" id="UP001194539"/>
    </source>
</evidence>
<keyword evidence="2" id="KW-1185">Reference proteome</keyword>
<evidence type="ECO:0000313" key="1">
    <source>
        <dbReference type="EMBL" id="MBH5391933.1"/>
    </source>
</evidence>
<dbReference type="Gene3D" id="3.50.30.40">
    <property type="entry name" value="Ribonuclease E inhibitor RraA/RraA-like"/>
    <property type="match status" value="1"/>
</dbReference>
<organism evidence="1 2">
    <name type="scientific">Bradyrhizobium diversitatis</name>
    <dbReference type="NCBI Taxonomy" id="2755406"/>
    <lineage>
        <taxon>Bacteria</taxon>
        <taxon>Pseudomonadati</taxon>
        <taxon>Pseudomonadota</taxon>
        <taxon>Alphaproteobacteria</taxon>
        <taxon>Hyphomicrobiales</taxon>
        <taxon>Nitrobacteraceae</taxon>
        <taxon>Bradyrhizobium</taxon>
    </lineage>
</organism>
<comment type="caution">
    <text evidence="1">The sequence shown here is derived from an EMBL/GenBank/DDBJ whole genome shotgun (WGS) entry which is preliminary data.</text>
</comment>
<protein>
    <submittedName>
        <fullName evidence="1">Uncharacterized protein</fullName>
    </submittedName>
</protein>
<name>A0ABS0PF47_9BRAD</name>
<reference evidence="1 2" key="1">
    <citation type="submission" date="2020-07" db="EMBL/GenBank/DDBJ databases">
        <title>Bradyrhizobium diversity isolated from nodules of indigenous legumes of Western Australia.</title>
        <authorList>
            <person name="Klepa M.S."/>
        </authorList>
    </citation>
    <scope>NUCLEOTIDE SEQUENCE [LARGE SCALE GENOMIC DNA]</scope>
    <source>
        <strain evidence="1 2">CNPSo 4019</strain>
    </source>
</reference>
<accession>A0ABS0PF47</accession>
<dbReference type="RefSeq" id="WP_197969511.1">
    <property type="nucleotide sequence ID" value="NZ_JACEGD010000062.1"/>
</dbReference>
<proteinExistence type="predicted"/>
<sequence length="73" mass="7736">MGIAVHPGDIVSPDDNGVMVPKATSGAVVKIAAARDEKETGVIRAPLDGSDIPELSGMKNLRLRRAPASENWW</sequence>